<protein>
    <submittedName>
        <fullName evidence="1">Uncharacterized protein</fullName>
    </submittedName>
</protein>
<keyword evidence="2" id="KW-1185">Reference proteome</keyword>
<gene>
    <name evidence="1" type="ordered locus">CHU_2481</name>
</gene>
<dbReference type="AlphaFoldDB" id="A0A6N4STG9"/>
<dbReference type="EMBL" id="CP000383">
    <property type="protein sequence ID" value="ABG59735.1"/>
    <property type="molecule type" value="Genomic_DNA"/>
</dbReference>
<dbReference type="KEGG" id="chu:CHU_2481"/>
<name>A0A6N4STG9_CYTH3</name>
<evidence type="ECO:0000313" key="2">
    <source>
        <dbReference type="Proteomes" id="UP000001822"/>
    </source>
</evidence>
<dbReference type="Proteomes" id="UP000001822">
    <property type="component" value="Chromosome"/>
</dbReference>
<sequence>MISAAICLRCSVKLIIFNISLTMLNVTSKHKMIKYTNISSIDYINNLPFDYVEMYSFQRGTEFEKSNKTSQQEYEKLKIRKEKHNDLTILEEKRFFELQQLFGVTQYLVNDKGQFHPSSTKTNTFKATDPQINILKNILRTEIKDVPSWMCAPIYRDAIVFYDKLNQIISTLNICLSCEYMETKMFSRINGDNKTYDLLRHFFIELGHKIEDR</sequence>
<proteinExistence type="predicted"/>
<reference evidence="1 2" key="1">
    <citation type="journal article" date="2007" name="Appl. Environ. Microbiol.">
        <title>Genome sequence of the cellulolytic gliding bacterium Cytophaga hutchinsonii.</title>
        <authorList>
            <person name="Xie G."/>
            <person name="Bruce D.C."/>
            <person name="Challacombe J.F."/>
            <person name="Chertkov O."/>
            <person name="Detter J.C."/>
            <person name="Gilna P."/>
            <person name="Han C.S."/>
            <person name="Lucas S."/>
            <person name="Misra M."/>
            <person name="Myers G.L."/>
            <person name="Richardson P."/>
            <person name="Tapia R."/>
            <person name="Thayer N."/>
            <person name="Thompson L.S."/>
            <person name="Brettin T.S."/>
            <person name="Henrissat B."/>
            <person name="Wilson D.B."/>
            <person name="McBride M.J."/>
        </authorList>
    </citation>
    <scope>NUCLEOTIDE SEQUENCE [LARGE SCALE GENOMIC DNA]</scope>
    <source>
        <strain evidence="2">ATCC 33406 / DSM 1761 / CIP 103989 / NBRC 15051 / NCIMB 9469 / D465</strain>
    </source>
</reference>
<organism evidence="1 2">
    <name type="scientific">Cytophaga hutchinsonii (strain ATCC 33406 / DSM 1761 / CIP 103989 / NBRC 15051 / NCIMB 9469 / D465)</name>
    <dbReference type="NCBI Taxonomy" id="269798"/>
    <lineage>
        <taxon>Bacteria</taxon>
        <taxon>Pseudomonadati</taxon>
        <taxon>Bacteroidota</taxon>
        <taxon>Cytophagia</taxon>
        <taxon>Cytophagales</taxon>
        <taxon>Cytophagaceae</taxon>
        <taxon>Cytophaga</taxon>
    </lineage>
</organism>
<evidence type="ECO:0000313" key="1">
    <source>
        <dbReference type="EMBL" id="ABG59735.1"/>
    </source>
</evidence>
<accession>A0A6N4STG9</accession>